<accession>A0A6J1UJJ5</accession>
<sequence length="306" mass="34642">MTQGRCNLCKYRPVAKCLNFGHMTRGMRGEDYRDFELSLNECVSLKMEVPGKSPITKDLYRTTKSPDTPLNCLCPLCSKAFDTMPHVSSCFHSSRFSRTQDLLETKAKCPSYKQPFHSVSHPGNVPLKELLSTKHPQENLSSFSPSRKNPAKYGLLHSKKNLDEYSSLPSKSQSEDHITLSCKEYSPSLHLKRCCKVSPIRLPSKDNLPPCEVTNSQPHCECHHMRVLGKKPVRVSRQLEEPEPEFRSTANSLKFDNDDLENFGSRIAASSLSMSDFLEATFMLISSGAMAFIFLYIYLKLVLVHK</sequence>
<dbReference type="GeneID" id="113415039"/>
<evidence type="ECO:0000256" key="1">
    <source>
        <dbReference type="SAM" id="Phobius"/>
    </source>
</evidence>
<dbReference type="KEGG" id="nss:113415039"/>
<feature type="transmembrane region" description="Helical" evidence="1">
    <location>
        <begin position="280"/>
        <end position="299"/>
    </location>
</feature>
<reference evidence="3" key="1">
    <citation type="submission" date="2025-08" db="UniProtKB">
        <authorList>
            <consortium name="RefSeq"/>
        </authorList>
    </citation>
    <scope>IDENTIFICATION</scope>
</reference>
<dbReference type="Proteomes" id="UP000504612">
    <property type="component" value="Unplaced"/>
</dbReference>
<protein>
    <submittedName>
        <fullName evidence="3">Uncharacterized protein LOC113415039</fullName>
    </submittedName>
</protein>
<organism evidence="2 3">
    <name type="scientific">Notechis scutatus</name>
    <name type="common">mainland tiger snake</name>
    <dbReference type="NCBI Taxonomy" id="8663"/>
    <lineage>
        <taxon>Eukaryota</taxon>
        <taxon>Metazoa</taxon>
        <taxon>Chordata</taxon>
        <taxon>Craniata</taxon>
        <taxon>Vertebrata</taxon>
        <taxon>Euteleostomi</taxon>
        <taxon>Lepidosauria</taxon>
        <taxon>Squamata</taxon>
        <taxon>Bifurcata</taxon>
        <taxon>Unidentata</taxon>
        <taxon>Episquamata</taxon>
        <taxon>Toxicofera</taxon>
        <taxon>Serpentes</taxon>
        <taxon>Colubroidea</taxon>
        <taxon>Elapidae</taxon>
        <taxon>Hydrophiinae</taxon>
        <taxon>Notechis</taxon>
    </lineage>
</organism>
<dbReference type="AlphaFoldDB" id="A0A6J1UJJ5"/>
<keyword evidence="1" id="KW-1133">Transmembrane helix</keyword>
<evidence type="ECO:0000313" key="2">
    <source>
        <dbReference type="Proteomes" id="UP000504612"/>
    </source>
</evidence>
<keyword evidence="1" id="KW-0812">Transmembrane</keyword>
<keyword evidence="2" id="KW-1185">Reference proteome</keyword>
<proteinExistence type="predicted"/>
<evidence type="ECO:0000313" key="3">
    <source>
        <dbReference type="RefSeq" id="XP_026528049.1"/>
    </source>
</evidence>
<gene>
    <name evidence="3" type="primary">LOC113415039</name>
</gene>
<name>A0A6J1UJJ5_9SAUR</name>
<keyword evidence="1" id="KW-0472">Membrane</keyword>
<dbReference type="RefSeq" id="XP_026528049.1">
    <property type="nucleotide sequence ID" value="XM_026672264.1"/>
</dbReference>